<dbReference type="InParanoid" id="M0ZS39"/>
<dbReference type="Pfam" id="PF05910">
    <property type="entry name" value="DUF868"/>
    <property type="match status" value="1"/>
</dbReference>
<dbReference type="eggNOG" id="ENOG502QVR2">
    <property type="taxonomic scope" value="Eukaryota"/>
</dbReference>
<dbReference type="InterPro" id="IPR008586">
    <property type="entry name" value="DUF868_pln"/>
</dbReference>
<proteinExistence type="predicted"/>
<organism evidence="1 2">
    <name type="scientific">Solanum tuberosum</name>
    <name type="common">Potato</name>
    <dbReference type="NCBI Taxonomy" id="4113"/>
    <lineage>
        <taxon>Eukaryota</taxon>
        <taxon>Viridiplantae</taxon>
        <taxon>Streptophyta</taxon>
        <taxon>Embryophyta</taxon>
        <taxon>Tracheophyta</taxon>
        <taxon>Spermatophyta</taxon>
        <taxon>Magnoliopsida</taxon>
        <taxon>eudicotyledons</taxon>
        <taxon>Gunneridae</taxon>
        <taxon>Pentapetalae</taxon>
        <taxon>asterids</taxon>
        <taxon>lamiids</taxon>
        <taxon>Solanales</taxon>
        <taxon>Solanaceae</taxon>
        <taxon>Solanoideae</taxon>
        <taxon>Solaneae</taxon>
        <taxon>Solanum</taxon>
    </lineage>
</organism>
<keyword evidence="2" id="KW-1185">Reference proteome</keyword>
<evidence type="ECO:0000313" key="1">
    <source>
        <dbReference type="EnsemblPlants" id="PGSC0003DMT400006889"/>
    </source>
</evidence>
<dbReference type="EnsemblPlants" id="PGSC0003DMT400006889">
    <property type="protein sequence ID" value="PGSC0003DMT400006889"/>
    <property type="gene ID" value="PGSC0003DMG400002672"/>
</dbReference>
<dbReference type="PaxDb" id="4113-PGSC0003DMT400006889"/>
<dbReference type="HOGENOM" id="CLU_1838455_0_0_1"/>
<evidence type="ECO:0000313" key="2">
    <source>
        <dbReference type="Proteomes" id="UP000011115"/>
    </source>
</evidence>
<dbReference type="Proteomes" id="UP000011115">
    <property type="component" value="Unassembled WGS sequence"/>
</dbReference>
<sequence>MGHEFELKKLNLDDKFSRFGLVSRNEHFSSSSVLVTKGKFSENGKCHDILIKNSSSMLFVSIDKKSVIQVKRLQWNFRGNQTIFLDGLVVDFMWDVHDWLCNPKSGCAMFMFRTRSGLDSRLWFDQEKNLEQNEEEEEKDGFSLMICATKSPD</sequence>
<dbReference type="Gramene" id="PGSC0003DMT400006889">
    <property type="protein sequence ID" value="PGSC0003DMT400006889"/>
    <property type="gene ID" value="PGSC0003DMG400002672"/>
</dbReference>
<protein>
    <submittedName>
        <fullName evidence="1">Uncharacterized protein</fullName>
    </submittedName>
</protein>
<reference evidence="1" key="2">
    <citation type="submission" date="2015-06" db="UniProtKB">
        <authorList>
            <consortium name="EnsemblPlants"/>
        </authorList>
    </citation>
    <scope>IDENTIFICATION</scope>
    <source>
        <strain evidence="1">DM1-3 516 R44</strain>
    </source>
</reference>
<name>M0ZS39_SOLTU</name>
<dbReference type="PANTHER" id="PTHR31972:SF16">
    <property type="entry name" value="FAMILY PROTEIN, PUTATIVE (DUF868)-RELATED"/>
    <property type="match status" value="1"/>
</dbReference>
<accession>M0ZS39</accession>
<dbReference type="PANTHER" id="PTHR31972">
    <property type="entry name" value="EXPRESSED PROTEIN"/>
    <property type="match status" value="1"/>
</dbReference>
<dbReference type="AlphaFoldDB" id="M0ZS39"/>
<dbReference type="OMA" id="MTHDILI"/>
<reference evidence="2" key="1">
    <citation type="journal article" date="2011" name="Nature">
        <title>Genome sequence and analysis of the tuber crop potato.</title>
        <authorList>
            <consortium name="The Potato Genome Sequencing Consortium"/>
        </authorList>
    </citation>
    <scope>NUCLEOTIDE SEQUENCE [LARGE SCALE GENOMIC DNA]</scope>
    <source>
        <strain evidence="2">cv. DM1-3 516 R44</strain>
    </source>
</reference>